<dbReference type="Proteomes" id="UP001154282">
    <property type="component" value="Unassembled WGS sequence"/>
</dbReference>
<dbReference type="SUPFAM" id="SSF103473">
    <property type="entry name" value="MFS general substrate transporter"/>
    <property type="match status" value="1"/>
</dbReference>
<feature type="transmembrane region" description="Helical" evidence="5">
    <location>
        <begin position="385"/>
        <end position="415"/>
    </location>
</feature>
<evidence type="ECO:0000313" key="9">
    <source>
        <dbReference type="Proteomes" id="UP001154282"/>
    </source>
</evidence>
<accession>A0AAV0IQU6</accession>
<dbReference type="Gene3D" id="1.20.1250.20">
    <property type="entry name" value="MFS general substrate transporter like domains"/>
    <property type="match status" value="1"/>
</dbReference>
<dbReference type="GO" id="GO:0016020">
    <property type="term" value="C:membrane"/>
    <property type="evidence" value="ECO:0007669"/>
    <property type="project" value="UniProtKB-SubCell"/>
</dbReference>
<evidence type="ECO:0000256" key="4">
    <source>
        <dbReference type="ARBA" id="ARBA00023136"/>
    </source>
</evidence>
<feature type="transmembrane region" description="Helical" evidence="5">
    <location>
        <begin position="215"/>
        <end position="234"/>
    </location>
</feature>
<dbReference type="Pfam" id="PF06813">
    <property type="entry name" value="Nodulin-like"/>
    <property type="match status" value="1"/>
</dbReference>
<evidence type="ECO:0000313" key="8">
    <source>
        <dbReference type="EMBL" id="CAI0399157.1"/>
    </source>
</evidence>
<organism evidence="8 9">
    <name type="scientific">Linum tenue</name>
    <dbReference type="NCBI Taxonomy" id="586396"/>
    <lineage>
        <taxon>Eukaryota</taxon>
        <taxon>Viridiplantae</taxon>
        <taxon>Streptophyta</taxon>
        <taxon>Embryophyta</taxon>
        <taxon>Tracheophyta</taxon>
        <taxon>Spermatophyta</taxon>
        <taxon>Magnoliopsida</taxon>
        <taxon>eudicotyledons</taxon>
        <taxon>Gunneridae</taxon>
        <taxon>Pentapetalae</taxon>
        <taxon>rosids</taxon>
        <taxon>fabids</taxon>
        <taxon>Malpighiales</taxon>
        <taxon>Linaceae</taxon>
        <taxon>Linum</taxon>
    </lineage>
</organism>
<comment type="caution">
    <text evidence="8">The sequence shown here is derived from an EMBL/GenBank/DDBJ whole genome shotgun (WGS) entry which is preliminary data.</text>
</comment>
<keyword evidence="4 5" id="KW-0472">Membrane</keyword>
<dbReference type="InterPro" id="IPR010658">
    <property type="entry name" value="Nodulin-like"/>
</dbReference>
<dbReference type="InterPro" id="IPR056555">
    <property type="entry name" value="NFD4_C"/>
</dbReference>
<feature type="domain" description="NFD4 C-terminal" evidence="7">
    <location>
        <begin position="300"/>
        <end position="516"/>
    </location>
</feature>
<dbReference type="EMBL" id="CAMGYJ010000004">
    <property type="protein sequence ID" value="CAI0399157.1"/>
    <property type="molecule type" value="Genomic_DNA"/>
</dbReference>
<name>A0AAV0IQU6_9ROSI</name>
<evidence type="ECO:0000256" key="1">
    <source>
        <dbReference type="ARBA" id="ARBA00004141"/>
    </source>
</evidence>
<protein>
    <recommendedName>
        <fullName evidence="10">Nodulin-like domain-containing protein</fullName>
    </recommendedName>
</protein>
<feature type="transmembrane region" description="Helical" evidence="5">
    <location>
        <begin position="174"/>
        <end position="195"/>
    </location>
</feature>
<evidence type="ECO:0000259" key="6">
    <source>
        <dbReference type="Pfam" id="PF06813"/>
    </source>
</evidence>
<proteinExistence type="predicted"/>
<keyword evidence="3 5" id="KW-1133">Transmembrane helix</keyword>
<dbReference type="PANTHER" id="PTHR21576:SF22">
    <property type="entry name" value="F25A4.25 PROTEIN"/>
    <property type="match status" value="1"/>
</dbReference>
<dbReference type="InterPro" id="IPR036259">
    <property type="entry name" value="MFS_trans_sf"/>
</dbReference>
<dbReference type="PANTHER" id="PTHR21576">
    <property type="entry name" value="UNCHARACTERIZED NODULIN-LIKE PROTEIN"/>
    <property type="match status" value="1"/>
</dbReference>
<feature type="transmembrane region" description="Helical" evidence="5">
    <location>
        <begin position="240"/>
        <end position="260"/>
    </location>
</feature>
<evidence type="ECO:0000256" key="2">
    <source>
        <dbReference type="ARBA" id="ARBA00022692"/>
    </source>
</evidence>
<feature type="transmembrane region" description="Helical" evidence="5">
    <location>
        <begin position="80"/>
        <end position="102"/>
    </location>
</feature>
<keyword evidence="2 5" id="KW-0812">Transmembrane</keyword>
<feature type="transmembrane region" description="Helical" evidence="5">
    <location>
        <begin position="487"/>
        <end position="510"/>
    </location>
</feature>
<sequence length="532" mass="56516">MEILRTKWAAAVAGIWIQSVAGASYTFGIYSPALKATQGYDQSTLDTVSVFKDIGANAGILSGLLYSSVTLGSGGGGRAWVVHAVGAAQCFVGYFVMWASVVGLVPPLPVPAMCVSIWMAAHAQTFFNTANVVTGVHNFGDYGGTIVGIMKGFLGLSGAILIQFYDAVCKDKPATFLLLLAVAPTLISLLSMPLVRNYDTTTPADKRHLNSFSAVALATAAYLAAIILLHNVIILPSWALVASFLVLLLLLVASPSIIALRAHRQESDTLARALLEESGSKAAQSGSTELLPDDLDNHVEVNLAQALLRLDFWLLFLAVFCGLGSGVATINNISQVGESLGYAVVERTTLVSLWSIWNFLGRFGAGFVSDTLLHRGGWARPALMAVTLATMAVGHVVIASGLPACLYVGSVLVGVSYGSQWSLMPTICAEIFGVAHLGTIFNTVAVASPLGSYVFSVRIIGYVYDEVAREKGGGGGGGGDCFGSRCFMASFLIMAGVAFFGCLVAILLFFRTRRFYRSVVVRRRRRVQRRSN</sequence>
<evidence type="ECO:0008006" key="10">
    <source>
        <dbReference type="Google" id="ProtNLM"/>
    </source>
</evidence>
<evidence type="ECO:0000256" key="3">
    <source>
        <dbReference type="ARBA" id="ARBA00022989"/>
    </source>
</evidence>
<comment type="subcellular location">
    <subcellularLocation>
        <location evidence="1">Membrane</location>
        <topology evidence="1">Multi-pass membrane protein</topology>
    </subcellularLocation>
</comment>
<evidence type="ECO:0000259" key="7">
    <source>
        <dbReference type="Pfam" id="PF23262"/>
    </source>
</evidence>
<gene>
    <name evidence="8" type="ORF">LITE_LOCUS10193</name>
</gene>
<feature type="domain" description="Nodulin-like" evidence="6">
    <location>
        <begin position="7"/>
        <end position="255"/>
    </location>
</feature>
<dbReference type="AlphaFoldDB" id="A0AAV0IQU6"/>
<feature type="transmembrane region" description="Helical" evidence="5">
    <location>
        <begin position="139"/>
        <end position="162"/>
    </location>
</feature>
<reference evidence="8" key="1">
    <citation type="submission" date="2022-08" db="EMBL/GenBank/DDBJ databases">
        <authorList>
            <person name="Gutierrez-Valencia J."/>
        </authorList>
    </citation>
    <scope>NUCLEOTIDE SEQUENCE</scope>
</reference>
<dbReference type="Pfam" id="PF23262">
    <property type="entry name" value="NFD4_C"/>
    <property type="match status" value="1"/>
</dbReference>
<keyword evidence="9" id="KW-1185">Reference proteome</keyword>
<feature type="transmembrane region" description="Helical" evidence="5">
    <location>
        <begin position="54"/>
        <end position="73"/>
    </location>
</feature>
<feature type="transmembrane region" description="Helical" evidence="5">
    <location>
        <begin position="312"/>
        <end position="334"/>
    </location>
</feature>
<dbReference type="CDD" id="cd17354">
    <property type="entry name" value="MFS_Mch1p_like"/>
    <property type="match status" value="1"/>
</dbReference>
<evidence type="ECO:0000256" key="5">
    <source>
        <dbReference type="SAM" id="Phobius"/>
    </source>
</evidence>